<feature type="chain" id="PRO_5045101076" evidence="2">
    <location>
        <begin position="18"/>
        <end position="250"/>
    </location>
</feature>
<evidence type="ECO:0000256" key="1">
    <source>
        <dbReference type="ARBA" id="ARBA00010333"/>
    </source>
</evidence>
<organism evidence="3 4">
    <name type="scientific">Rheinheimera tilapiae</name>
    <dbReference type="NCBI Taxonomy" id="875043"/>
    <lineage>
        <taxon>Bacteria</taxon>
        <taxon>Pseudomonadati</taxon>
        <taxon>Pseudomonadota</taxon>
        <taxon>Gammaproteobacteria</taxon>
        <taxon>Chromatiales</taxon>
        <taxon>Chromatiaceae</taxon>
        <taxon>Rheinheimera</taxon>
    </lineage>
</organism>
<reference evidence="3 4" key="1">
    <citation type="submission" date="2024-09" db="EMBL/GenBank/DDBJ databases">
        <authorList>
            <person name="Sun Q."/>
            <person name="Mori K."/>
        </authorList>
    </citation>
    <scope>NUCLEOTIDE SEQUENCE [LARGE SCALE GENOMIC DNA]</scope>
    <source>
        <strain evidence="3 4">KCTC 23315</strain>
    </source>
</reference>
<keyword evidence="4" id="KW-1185">Reference proteome</keyword>
<comment type="similarity">
    <text evidence="1">Belongs to the bacterial solute-binding protein 3 family.</text>
</comment>
<evidence type="ECO:0000313" key="4">
    <source>
        <dbReference type="Proteomes" id="UP001589813"/>
    </source>
</evidence>
<sequence>MKHWLASVLLCWSALVAAEPRTIVVGIEQIDYYPHYDFSAGQQRGYFYDLMQLFGKKNGVQIRFTALPVKRLYQEANNNIDVVYPDNPNWQQYMVAEYSKTFSDPVIYTLGSTMVLPENRKMPLEKFRSLAVIHGFAPHRWLELQPRYKFRIVDVADSASALGLVLKGRVHGASIELNVANEYLRRQGQSGALVAAEQLPFTELPFLLSSVNKPELIIEFNRFLQRHPLEIQQLKQKYQLLEHRSQLKAP</sequence>
<gene>
    <name evidence="3" type="ORF">ACFFJP_14370</name>
</gene>
<feature type="signal peptide" evidence="2">
    <location>
        <begin position="1"/>
        <end position="17"/>
    </location>
</feature>
<evidence type="ECO:0000313" key="3">
    <source>
        <dbReference type="EMBL" id="MFC0049477.1"/>
    </source>
</evidence>
<keyword evidence="2" id="KW-0732">Signal</keyword>
<protein>
    <submittedName>
        <fullName evidence="3">Substrate-binding periplasmic protein</fullName>
    </submittedName>
</protein>
<proteinExistence type="inferred from homology"/>
<dbReference type="EMBL" id="JBHLXP010000003">
    <property type="protein sequence ID" value="MFC0049477.1"/>
    <property type="molecule type" value="Genomic_DNA"/>
</dbReference>
<dbReference type="Proteomes" id="UP001589813">
    <property type="component" value="Unassembled WGS sequence"/>
</dbReference>
<dbReference type="Gene3D" id="3.40.190.10">
    <property type="entry name" value="Periplasmic binding protein-like II"/>
    <property type="match status" value="2"/>
</dbReference>
<dbReference type="RefSeq" id="WP_377245387.1">
    <property type="nucleotide sequence ID" value="NZ_JBHLXP010000003.1"/>
</dbReference>
<dbReference type="PANTHER" id="PTHR35936:SF19">
    <property type="entry name" value="AMINO-ACID-BINDING PROTEIN YXEM-RELATED"/>
    <property type="match status" value="1"/>
</dbReference>
<dbReference type="SUPFAM" id="SSF53850">
    <property type="entry name" value="Periplasmic binding protein-like II"/>
    <property type="match status" value="1"/>
</dbReference>
<accession>A0ABV6BHA9</accession>
<dbReference type="PANTHER" id="PTHR35936">
    <property type="entry name" value="MEMBRANE-BOUND LYTIC MUREIN TRANSGLYCOSYLASE F"/>
    <property type="match status" value="1"/>
</dbReference>
<name>A0ABV6BHA9_9GAMM</name>
<comment type="caution">
    <text evidence="3">The sequence shown here is derived from an EMBL/GenBank/DDBJ whole genome shotgun (WGS) entry which is preliminary data.</text>
</comment>
<evidence type="ECO:0000256" key="2">
    <source>
        <dbReference type="SAM" id="SignalP"/>
    </source>
</evidence>